<dbReference type="Proteomes" id="UP000663193">
    <property type="component" value="Chromosome 23"/>
</dbReference>
<keyword evidence="2" id="KW-1185">Reference proteome</keyword>
<evidence type="ECO:0000313" key="1">
    <source>
        <dbReference type="EMBL" id="QRD07758.1"/>
    </source>
</evidence>
<sequence>MITYMVYITSPIVLSVVLFDPRSLRPAFLHTSPARVPSPPESIVLAALSPSLGANYRGVTLFPLNINRMQRQLIVGPSFHFGGT</sequence>
<proteinExistence type="predicted"/>
<gene>
    <name evidence="1" type="ORF">JI435_161920</name>
</gene>
<dbReference type="AlphaFoldDB" id="A0A7U2IDF2"/>
<dbReference type="EMBL" id="CP069045">
    <property type="protein sequence ID" value="QRD07758.1"/>
    <property type="molecule type" value="Genomic_DNA"/>
</dbReference>
<dbReference type="VEuPathDB" id="FungiDB:JI435_161920"/>
<evidence type="ECO:0000313" key="2">
    <source>
        <dbReference type="Proteomes" id="UP000663193"/>
    </source>
</evidence>
<organism evidence="1 2">
    <name type="scientific">Phaeosphaeria nodorum (strain SN15 / ATCC MYA-4574 / FGSC 10173)</name>
    <name type="common">Glume blotch fungus</name>
    <name type="synonym">Parastagonospora nodorum</name>
    <dbReference type="NCBI Taxonomy" id="321614"/>
    <lineage>
        <taxon>Eukaryota</taxon>
        <taxon>Fungi</taxon>
        <taxon>Dikarya</taxon>
        <taxon>Ascomycota</taxon>
        <taxon>Pezizomycotina</taxon>
        <taxon>Dothideomycetes</taxon>
        <taxon>Pleosporomycetidae</taxon>
        <taxon>Pleosporales</taxon>
        <taxon>Pleosporineae</taxon>
        <taxon>Phaeosphaeriaceae</taxon>
        <taxon>Parastagonospora</taxon>
    </lineage>
</organism>
<accession>A0A7U2IDF2</accession>
<protein>
    <submittedName>
        <fullName evidence="1">Uncharacterized protein</fullName>
    </submittedName>
</protein>
<name>A0A7U2IDF2_PHANO</name>
<reference evidence="2" key="1">
    <citation type="journal article" date="2021" name="BMC Genomics">
        <title>Chromosome-level genome assembly and manually-curated proteome of model necrotroph Parastagonospora nodorum Sn15 reveals a genome-wide trove of candidate effector homologs, and redundancy of virulence-related functions within an accessory chromosome.</title>
        <authorList>
            <person name="Bertazzoni S."/>
            <person name="Jones D.A.B."/>
            <person name="Phan H.T."/>
            <person name="Tan K.-C."/>
            <person name="Hane J.K."/>
        </authorList>
    </citation>
    <scope>NUCLEOTIDE SEQUENCE [LARGE SCALE GENOMIC DNA]</scope>
    <source>
        <strain evidence="2">SN15 / ATCC MYA-4574 / FGSC 10173)</strain>
    </source>
</reference>